<organism evidence="2">
    <name type="scientific">candidate division WOR-3 bacterium</name>
    <dbReference type="NCBI Taxonomy" id="2052148"/>
    <lineage>
        <taxon>Bacteria</taxon>
        <taxon>Bacteria division WOR-3</taxon>
    </lineage>
</organism>
<dbReference type="Gene3D" id="3.30.420.130">
    <property type="entry name" value="Dinitrogenase iron-molybdenum cofactor biosynthesis domain"/>
    <property type="match status" value="1"/>
</dbReference>
<accession>A0A7V0T3X4</accession>
<evidence type="ECO:0000259" key="1">
    <source>
        <dbReference type="Pfam" id="PF02579"/>
    </source>
</evidence>
<protein>
    <submittedName>
        <fullName evidence="2">Dinitrogenase iron-molybdenum cofactor</fullName>
    </submittedName>
</protein>
<proteinExistence type="predicted"/>
<reference evidence="2" key="1">
    <citation type="journal article" date="2020" name="mSystems">
        <title>Genome- and Community-Level Interaction Insights into Carbon Utilization and Element Cycling Functions of Hydrothermarchaeota in Hydrothermal Sediment.</title>
        <authorList>
            <person name="Zhou Z."/>
            <person name="Liu Y."/>
            <person name="Xu W."/>
            <person name="Pan J."/>
            <person name="Luo Z.H."/>
            <person name="Li M."/>
        </authorList>
    </citation>
    <scope>NUCLEOTIDE SEQUENCE [LARGE SCALE GENOMIC DNA]</scope>
    <source>
        <strain evidence="2">SpSt-1182</strain>
    </source>
</reference>
<comment type="caution">
    <text evidence="2">The sequence shown here is derived from an EMBL/GenBank/DDBJ whole genome shotgun (WGS) entry which is preliminary data.</text>
</comment>
<gene>
    <name evidence="2" type="ORF">ENN51_00605</name>
</gene>
<dbReference type="PANTHER" id="PTHR42983">
    <property type="entry name" value="DINITROGENASE IRON-MOLYBDENUM COFACTOR PROTEIN-RELATED"/>
    <property type="match status" value="1"/>
</dbReference>
<feature type="non-terminal residue" evidence="2">
    <location>
        <position position="117"/>
    </location>
</feature>
<dbReference type="InterPro" id="IPR036105">
    <property type="entry name" value="DiNase_FeMo-co_biosyn_sf"/>
</dbReference>
<dbReference type="EMBL" id="DSBX01000018">
    <property type="protein sequence ID" value="HDQ98774.1"/>
    <property type="molecule type" value="Genomic_DNA"/>
</dbReference>
<dbReference type="InterPro" id="IPR003731">
    <property type="entry name" value="Di-Nase_FeMo-co_biosynth"/>
</dbReference>
<evidence type="ECO:0000313" key="2">
    <source>
        <dbReference type="EMBL" id="HDQ98774.1"/>
    </source>
</evidence>
<dbReference type="InterPro" id="IPR033913">
    <property type="entry name" value="MTH1175_dom"/>
</dbReference>
<feature type="domain" description="Dinitrogenase iron-molybdenum cofactor biosynthesis" evidence="1">
    <location>
        <begin position="9"/>
        <end position="96"/>
    </location>
</feature>
<sequence>MKVAVATDNGMVSAHFGRCSEYTLADIENGKVMKTESVSNPGHEPGFLPGFLAEKGAKVIICGGAGPRAQALFAEQNIEMCMGISGPVAAVLEQYAAGNLTAGSSTCDHHARGDGTH</sequence>
<name>A0A7V0T3X4_UNCW3</name>
<dbReference type="PANTHER" id="PTHR42983:SF1">
    <property type="entry name" value="IRON-MOLYBDENUM PROTEIN"/>
    <property type="match status" value="1"/>
</dbReference>
<dbReference type="SUPFAM" id="SSF53146">
    <property type="entry name" value="Nitrogenase accessory factor-like"/>
    <property type="match status" value="1"/>
</dbReference>
<dbReference type="Pfam" id="PF02579">
    <property type="entry name" value="Nitro_FeMo-Co"/>
    <property type="match status" value="1"/>
</dbReference>
<dbReference type="AlphaFoldDB" id="A0A7V0T3X4"/>
<dbReference type="Proteomes" id="UP000885672">
    <property type="component" value="Unassembled WGS sequence"/>
</dbReference>
<dbReference type="CDD" id="cd00851">
    <property type="entry name" value="MTH1175"/>
    <property type="match status" value="1"/>
</dbReference>